<evidence type="ECO:0000313" key="2">
    <source>
        <dbReference type="Proteomes" id="UP000000226"/>
    </source>
</evidence>
<gene>
    <name evidence="1" type="ORF">PHAVU_003G010200g</name>
</gene>
<dbReference type="EMBL" id="CM002290">
    <property type="protein sequence ID" value="ESW25134.1"/>
    <property type="molecule type" value="Genomic_DNA"/>
</dbReference>
<protein>
    <submittedName>
        <fullName evidence="1">Uncharacterized protein</fullName>
    </submittedName>
</protein>
<reference evidence="2" key="1">
    <citation type="journal article" date="2014" name="Nat. Genet.">
        <title>A reference genome for common bean and genome-wide analysis of dual domestications.</title>
        <authorList>
            <person name="Schmutz J."/>
            <person name="McClean P.E."/>
            <person name="Mamidi S."/>
            <person name="Wu G.A."/>
            <person name="Cannon S.B."/>
            <person name="Grimwood J."/>
            <person name="Jenkins J."/>
            <person name="Shu S."/>
            <person name="Song Q."/>
            <person name="Chavarro C."/>
            <person name="Torres-Torres M."/>
            <person name="Geffroy V."/>
            <person name="Moghaddam S.M."/>
            <person name="Gao D."/>
            <person name="Abernathy B."/>
            <person name="Barry K."/>
            <person name="Blair M."/>
            <person name="Brick M.A."/>
            <person name="Chovatia M."/>
            <person name="Gepts P."/>
            <person name="Goodstein D.M."/>
            <person name="Gonzales M."/>
            <person name="Hellsten U."/>
            <person name="Hyten D.L."/>
            <person name="Jia G."/>
            <person name="Kelly J.D."/>
            <person name="Kudrna D."/>
            <person name="Lee R."/>
            <person name="Richard M.M."/>
            <person name="Miklas P.N."/>
            <person name="Osorno J.M."/>
            <person name="Rodrigues J."/>
            <person name="Thareau V."/>
            <person name="Urrea C.A."/>
            <person name="Wang M."/>
            <person name="Yu Y."/>
            <person name="Zhang M."/>
            <person name="Wing R.A."/>
            <person name="Cregan P.B."/>
            <person name="Rokhsar D.S."/>
            <person name="Jackson S.A."/>
        </authorList>
    </citation>
    <scope>NUCLEOTIDE SEQUENCE [LARGE SCALE GENOMIC DNA]</scope>
    <source>
        <strain evidence="2">cv. G19833</strain>
    </source>
</reference>
<sequence length="55" mass="6570">MLKEVRGIPNYPREMAHTLFVTPQKCSYRFPRLEPIIEEASNQAFYIMPKRMILN</sequence>
<accession>V7C4U8</accession>
<keyword evidence="2" id="KW-1185">Reference proteome</keyword>
<organism evidence="1 2">
    <name type="scientific">Phaseolus vulgaris</name>
    <name type="common">Kidney bean</name>
    <name type="synonym">French bean</name>
    <dbReference type="NCBI Taxonomy" id="3885"/>
    <lineage>
        <taxon>Eukaryota</taxon>
        <taxon>Viridiplantae</taxon>
        <taxon>Streptophyta</taxon>
        <taxon>Embryophyta</taxon>
        <taxon>Tracheophyta</taxon>
        <taxon>Spermatophyta</taxon>
        <taxon>Magnoliopsida</taxon>
        <taxon>eudicotyledons</taxon>
        <taxon>Gunneridae</taxon>
        <taxon>Pentapetalae</taxon>
        <taxon>rosids</taxon>
        <taxon>fabids</taxon>
        <taxon>Fabales</taxon>
        <taxon>Fabaceae</taxon>
        <taxon>Papilionoideae</taxon>
        <taxon>50 kb inversion clade</taxon>
        <taxon>NPAAA clade</taxon>
        <taxon>indigoferoid/millettioid clade</taxon>
        <taxon>Phaseoleae</taxon>
        <taxon>Phaseolus</taxon>
    </lineage>
</organism>
<dbReference type="Proteomes" id="UP000000226">
    <property type="component" value="Chromosome 3"/>
</dbReference>
<evidence type="ECO:0000313" key="1">
    <source>
        <dbReference type="EMBL" id="ESW25134.1"/>
    </source>
</evidence>
<dbReference type="Gramene" id="ESW25134">
    <property type="protein sequence ID" value="ESW25134"/>
    <property type="gene ID" value="PHAVU_003G010200g"/>
</dbReference>
<name>V7C4U8_PHAVU</name>
<dbReference type="AlphaFoldDB" id="V7C4U8"/>
<dbReference type="OrthoDB" id="1044997at2759"/>
<proteinExistence type="predicted"/>